<dbReference type="AlphaFoldDB" id="A0ABD1CDL3"/>
<reference evidence="2 3" key="1">
    <citation type="submission" date="2024-05" db="EMBL/GenBank/DDBJ databases">
        <title>Culex pipiens pipiens assembly and annotation.</title>
        <authorList>
            <person name="Alout H."/>
            <person name="Durand T."/>
        </authorList>
    </citation>
    <scope>NUCLEOTIDE SEQUENCE [LARGE SCALE GENOMIC DNA]</scope>
    <source>
        <strain evidence="2">HA-2024</strain>
        <tissue evidence="2">Whole body</tissue>
    </source>
</reference>
<feature type="region of interest" description="Disordered" evidence="1">
    <location>
        <begin position="41"/>
        <end position="203"/>
    </location>
</feature>
<feature type="compositionally biased region" description="Low complexity" evidence="1">
    <location>
        <begin position="182"/>
        <end position="203"/>
    </location>
</feature>
<gene>
    <name evidence="2" type="ORF">pipiens_004905</name>
</gene>
<proteinExistence type="predicted"/>
<protein>
    <submittedName>
        <fullName evidence="2">Uncharacterized protein</fullName>
    </submittedName>
</protein>
<feature type="compositionally biased region" description="Low complexity" evidence="1">
    <location>
        <begin position="161"/>
        <end position="171"/>
    </location>
</feature>
<organism evidence="2 3">
    <name type="scientific">Culex pipiens pipiens</name>
    <name type="common">Northern house mosquito</name>
    <dbReference type="NCBI Taxonomy" id="38569"/>
    <lineage>
        <taxon>Eukaryota</taxon>
        <taxon>Metazoa</taxon>
        <taxon>Ecdysozoa</taxon>
        <taxon>Arthropoda</taxon>
        <taxon>Hexapoda</taxon>
        <taxon>Insecta</taxon>
        <taxon>Pterygota</taxon>
        <taxon>Neoptera</taxon>
        <taxon>Endopterygota</taxon>
        <taxon>Diptera</taxon>
        <taxon>Nematocera</taxon>
        <taxon>Culicoidea</taxon>
        <taxon>Culicidae</taxon>
        <taxon>Culicinae</taxon>
        <taxon>Culicini</taxon>
        <taxon>Culex</taxon>
        <taxon>Culex</taxon>
    </lineage>
</organism>
<name>A0ABD1CDL3_CULPP</name>
<comment type="caution">
    <text evidence="2">The sequence shown here is derived from an EMBL/GenBank/DDBJ whole genome shotgun (WGS) entry which is preliminary data.</text>
</comment>
<feature type="compositionally biased region" description="Low complexity" evidence="1">
    <location>
        <begin position="65"/>
        <end position="79"/>
    </location>
</feature>
<dbReference type="EMBL" id="JBEHCU010013336">
    <property type="protein sequence ID" value="KAL1374467.1"/>
    <property type="molecule type" value="Genomic_DNA"/>
</dbReference>
<accession>A0ABD1CDL3</accession>
<feature type="compositionally biased region" description="Basic residues" evidence="1">
    <location>
        <begin position="80"/>
        <end position="89"/>
    </location>
</feature>
<evidence type="ECO:0000256" key="1">
    <source>
        <dbReference type="SAM" id="MobiDB-lite"/>
    </source>
</evidence>
<feature type="compositionally biased region" description="Polar residues" evidence="1">
    <location>
        <begin position="119"/>
        <end position="130"/>
    </location>
</feature>
<dbReference type="Proteomes" id="UP001562425">
    <property type="component" value="Unassembled WGS sequence"/>
</dbReference>
<evidence type="ECO:0000313" key="3">
    <source>
        <dbReference type="Proteomes" id="UP001562425"/>
    </source>
</evidence>
<evidence type="ECO:0000313" key="2">
    <source>
        <dbReference type="EMBL" id="KAL1374467.1"/>
    </source>
</evidence>
<keyword evidence="3" id="KW-1185">Reference proteome</keyword>
<sequence>MRCTIERLTSFPIAGSSGLTFWVFPLQPRRLTAECKKLPLIGAAGGSETGPAEPGAEPEPETSAESEPPTATGARYGTRTGKHLLRNHRLNQDRIQGPRCLPNRNRKALPSRDHPQKVPRNQNTESGTQVQDDKACHRRLPPTSEQEPEPTFELEPKSKPKSMPSSESEPMAEITAKPKPKTTNTRGRGLRGTTSTRWTAQTS</sequence>